<keyword evidence="3" id="KW-1185">Reference proteome</keyword>
<dbReference type="Pfam" id="PF12070">
    <property type="entry name" value="SCAI"/>
    <property type="match status" value="1"/>
</dbReference>
<accession>A0AAW1PBL5</accession>
<reference evidence="2 3" key="1">
    <citation type="journal article" date="2024" name="Nat. Commun.">
        <title>Phylogenomics reveals the evolutionary origins of lichenization in chlorophyte algae.</title>
        <authorList>
            <person name="Puginier C."/>
            <person name="Libourel C."/>
            <person name="Otte J."/>
            <person name="Skaloud P."/>
            <person name="Haon M."/>
            <person name="Grisel S."/>
            <person name="Petersen M."/>
            <person name="Berrin J.G."/>
            <person name="Delaux P.M."/>
            <person name="Dal Grande F."/>
            <person name="Keller J."/>
        </authorList>
    </citation>
    <scope>NUCLEOTIDE SEQUENCE [LARGE SCALE GENOMIC DNA]</scope>
    <source>
        <strain evidence="2 3">SAG 2043</strain>
    </source>
</reference>
<comment type="caution">
    <text evidence="2">The sequence shown here is derived from an EMBL/GenBank/DDBJ whole genome shotgun (WGS) entry which is preliminary data.</text>
</comment>
<protein>
    <recommendedName>
        <fullName evidence="4">Protein SCAI</fullName>
    </recommendedName>
</protein>
<dbReference type="PANTHER" id="PTHR21243">
    <property type="entry name" value="PROTEIN SCAI"/>
    <property type="match status" value="1"/>
</dbReference>
<dbReference type="InterPro" id="IPR022709">
    <property type="entry name" value="SCAI"/>
</dbReference>
<dbReference type="EMBL" id="JALJOR010000014">
    <property type="protein sequence ID" value="KAK9806282.1"/>
    <property type="molecule type" value="Genomic_DNA"/>
</dbReference>
<name>A0AAW1PBL5_9CHLO</name>
<organism evidence="2 3">
    <name type="scientific">[Myrmecia] bisecta</name>
    <dbReference type="NCBI Taxonomy" id="41462"/>
    <lineage>
        <taxon>Eukaryota</taxon>
        <taxon>Viridiplantae</taxon>
        <taxon>Chlorophyta</taxon>
        <taxon>core chlorophytes</taxon>
        <taxon>Trebouxiophyceae</taxon>
        <taxon>Trebouxiales</taxon>
        <taxon>Trebouxiaceae</taxon>
        <taxon>Myrmecia</taxon>
    </lineage>
</organism>
<feature type="region of interest" description="Disordered" evidence="1">
    <location>
        <begin position="315"/>
        <end position="338"/>
    </location>
</feature>
<sequence>MLRDLPLYGKVHWEQYFQKAFQIYAELWKYQQDNRQALTDEGLKRWEIGDVASRISQLYYNYYLRTSGLSFLTESHTFYEAIRARQYYPQQEEEDFLLIKQLRYYARFIIVGLLLNKRDEVWEQLQEFKNLVEVFSKDAQASDVNEWRAVIDEVTTFLEADQVSRKPVENSRQELQLTMRCQQTSVLAGIPFTAPFLRLHEVLLASYFSRQIKVAELPLDMYRMLQTLEWEDPTTSGSLSPDRHYNNGAEWSEGQAATENPAKYLLYRPSASHFLAVLATACEALPQNSVLLVYLAAASQHARLTSTASLSTLHVDDAGQPRSGSQVSDSVDGDEPSGLCLMPPTSSGLGESYVYPEDILPFTRRPLFLVVDSDNSRVFGSIEGQERSYSAVCLMSPTQQPPEVMRPQQAGRLFTLFLTLPAVAVCFLAGESNPEPQTLVQLQDMIESVQLDWGEQLAEMAANTDWTTTWVSMFGDVLLRRLVLRFLLCRALFALHKVYGGVDEYQPTCFPAFPPVVAPTSELITGGVRRILALIQKEADFNV</sequence>
<dbReference type="GO" id="GO:0006351">
    <property type="term" value="P:DNA-templated transcription"/>
    <property type="evidence" value="ECO:0007669"/>
    <property type="project" value="InterPro"/>
</dbReference>
<evidence type="ECO:0000313" key="3">
    <source>
        <dbReference type="Proteomes" id="UP001489004"/>
    </source>
</evidence>
<dbReference type="GO" id="GO:0003714">
    <property type="term" value="F:transcription corepressor activity"/>
    <property type="evidence" value="ECO:0007669"/>
    <property type="project" value="InterPro"/>
</dbReference>
<evidence type="ECO:0008006" key="4">
    <source>
        <dbReference type="Google" id="ProtNLM"/>
    </source>
</evidence>
<gene>
    <name evidence="2" type="ORF">WJX72_008437</name>
</gene>
<dbReference type="Proteomes" id="UP001489004">
    <property type="component" value="Unassembled WGS sequence"/>
</dbReference>
<evidence type="ECO:0000313" key="2">
    <source>
        <dbReference type="EMBL" id="KAK9806282.1"/>
    </source>
</evidence>
<evidence type="ECO:0000256" key="1">
    <source>
        <dbReference type="SAM" id="MobiDB-lite"/>
    </source>
</evidence>
<proteinExistence type="predicted"/>
<dbReference type="AlphaFoldDB" id="A0AAW1PBL5"/>